<dbReference type="SMR" id="A0A0M4ESJ2"/>
<accession>A0A0M4ESJ2</accession>
<evidence type="ECO:0000256" key="1">
    <source>
        <dbReference type="SAM" id="MobiDB-lite"/>
    </source>
</evidence>
<keyword evidence="4" id="KW-1185">Reference proteome</keyword>
<feature type="compositionally biased region" description="Polar residues" evidence="1">
    <location>
        <begin position="351"/>
        <end position="365"/>
    </location>
</feature>
<keyword evidence="2" id="KW-1133">Transmembrane helix</keyword>
<proteinExistence type="predicted"/>
<dbReference type="OrthoDB" id="8173371at2759"/>
<feature type="transmembrane region" description="Helical" evidence="2">
    <location>
        <begin position="191"/>
        <end position="214"/>
    </location>
</feature>
<keyword evidence="2" id="KW-0472">Membrane</keyword>
<evidence type="ECO:0000256" key="2">
    <source>
        <dbReference type="SAM" id="Phobius"/>
    </source>
</evidence>
<feature type="region of interest" description="Disordered" evidence="1">
    <location>
        <begin position="351"/>
        <end position="376"/>
    </location>
</feature>
<dbReference type="Proteomes" id="UP000494163">
    <property type="component" value="Chromosome 3R"/>
</dbReference>
<organism evidence="3 4">
    <name type="scientific">Drosophila busckii</name>
    <name type="common">Fruit fly</name>
    <dbReference type="NCBI Taxonomy" id="30019"/>
    <lineage>
        <taxon>Eukaryota</taxon>
        <taxon>Metazoa</taxon>
        <taxon>Ecdysozoa</taxon>
        <taxon>Arthropoda</taxon>
        <taxon>Hexapoda</taxon>
        <taxon>Insecta</taxon>
        <taxon>Pterygota</taxon>
        <taxon>Neoptera</taxon>
        <taxon>Endopterygota</taxon>
        <taxon>Diptera</taxon>
        <taxon>Brachycera</taxon>
        <taxon>Muscomorpha</taxon>
        <taxon>Ephydroidea</taxon>
        <taxon>Drosophilidae</taxon>
        <taxon>Drosophila</taxon>
    </lineage>
</organism>
<feature type="transmembrane region" description="Helical" evidence="2">
    <location>
        <begin position="36"/>
        <end position="59"/>
    </location>
</feature>
<dbReference type="STRING" id="30019.A0A0M4ESJ2"/>
<feature type="transmembrane region" description="Helical" evidence="2">
    <location>
        <begin position="234"/>
        <end position="255"/>
    </location>
</feature>
<sequence>MTVSMLQSTPQRIRQIGESLNMLTKEAHRAVLRYEYIVICLMVLVAIISIIWSVSLHMLSGDFYDGIISAKIIFKQRDFAKLDNKSKEILQQDLVRFEQLAYGYNEKPQMLQSDSSTTKKPKYKFAHIYEPKDYAPQLARLVSHQELPATTTTTSATPQVAPNAELDRKFLASQSVDTFATRWSTGFGAQFVYAFPFISEIVAIIWTAMCLIYQTGHKKTSVLPKPWRIVVPSIVMFTLMTVSSIAYTILTNGYLKRLCSQLRQELTNSAAISCGDAMSLLRPFVNEHRISHDAYLQLFRCSYIVCLVLWLLALLLMLLRYSLALDFQLVDIEDMFEQPVAVLQPVYTEVQQSSPRHEQQQTQARPKSDEDYQSAKSRLSDVAMPLLELKLQDAAARPLTSHSTTQA</sequence>
<feature type="transmembrane region" description="Helical" evidence="2">
    <location>
        <begin position="298"/>
        <end position="319"/>
    </location>
</feature>
<evidence type="ECO:0000313" key="4">
    <source>
        <dbReference type="Proteomes" id="UP000494163"/>
    </source>
</evidence>
<protein>
    <submittedName>
        <fullName evidence="3">CG14253</fullName>
    </submittedName>
</protein>
<evidence type="ECO:0000313" key="3">
    <source>
        <dbReference type="EMBL" id="ALC45605.1"/>
    </source>
</evidence>
<reference evidence="3 4" key="1">
    <citation type="submission" date="2015-08" db="EMBL/GenBank/DDBJ databases">
        <title>Ancestral chromatin configuration constrains chromatin evolution on differentiating sex chromosomes in Drosophila.</title>
        <authorList>
            <person name="Zhou Q."/>
            <person name="Bachtrog D."/>
        </authorList>
    </citation>
    <scope>NUCLEOTIDE SEQUENCE [LARGE SCALE GENOMIC DNA]</scope>
    <source>
        <tissue evidence="3">Whole larvae</tissue>
    </source>
</reference>
<keyword evidence="2" id="KW-0812">Transmembrane</keyword>
<dbReference type="EMBL" id="CP012526">
    <property type="protein sequence ID" value="ALC45605.1"/>
    <property type="molecule type" value="Genomic_DNA"/>
</dbReference>
<dbReference type="AlphaFoldDB" id="A0A0M4ESJ2"/>
<gene>
    <name evidence="3" type="ORF">Dbus_chr3Rg355</name>
</gene>
<name>A0A0M4ESJ2_DROBS</name>
<dbReference type="OMA" id="VRCEHTV"/>